<dbReference type="VEuPathDB" id="FungiDB:BDBG_07882"/>
<keyword evidence="2" id="KW-1133">Transmembrane helix</keyword>
<accession>A0A179V1S2</accession>
<feature type="region of interest" description="Disordered" evidence="1">
    <location>
        <begin position="498"/>
        <end position="593"/>
    </location>
</feature>
<feature type="compositionally biased region" description="Polar residues" evidence="1">
    <location>
        <begin position="294"/>
        <end position="303"/>
    </location>
</feature>
<proteinExistence type="predicted"/>
<feature type="region of interest" description="Disordered" evidence="1">
    <location>
        <begin position="630"/>
        <end position="818"/>
    </location>
</feature>
<feature type="transmembrane region" description="Helical" evidence="2">
    <location>
        <begin position="213"/>
        <end position="236"/>
    </location>
</feature>
<evidence type="ECO:0000256" key="2">
    <source>
        <dbReference type="SAM" id="Phobius"/>
    </source>
</evidence>
<evidence type="ECO:0000256" key="3">
    <source>
        <dbReference type="SAM" id="SignalP"/>
    </source>
</evidence>
<feature type="compositionally biased region" description="Pro residues" evidence="1">
    <location>
        <begin position="186"/>
        <end position="200"/>
    </location>
</feature>
<feature type="region of interest" description="Disordered" evidence="1">
    <location>
        <begin position="129"/>
        <end position="159"/>
    </location>
</feature>
<sequence length="818" mass="88430">MSRRFPALAVVLQLAVAVHNPFCLADHISPRATTIPRGDFVPACAQGCLLSFLKLDFPAAACPNSRDLSCLCTRRSTTGFTLGEGALRCVYAFCLNPGIRELQVYAICSGIRNALPNTHTAITITSTAMTTTQADPSPSTTVSETTLPTTSTLSTTYSSTLTTPTISSTSATLLSTALSSSSTLAPPDPTGLPPGLPEPPAANDEPSMTSAQVIGASIGGAVAGALLLALIILLLLKSRRKRMMAAHESEFEIGGQMSEPTPQGSTAGYRGGPTLGSPIGIYNEPVARRLTHPSNTTKQSEATSPDAGNFPYPYPAYSHSGSDDASLSTPNATKSKSPRRISQLLPEKPNYEVYSSQHPITERLGRRPESSATVFEEDYDGDRKALLAANSHWPTAHPGGGYKNMSAYRNYSQPQQFGIQYTTYQNTGRHQPQHRQRPQPPTLRLVTPASSNSYQGRTNMATSPPKVMYQRVDSGLSMRSNGTRLGGHPNLYPRAGAGAGAGAWRHGGSVDLNRRRPNDRTSAGSVTSFESVDMNDGNRNGNAGIVPKRTTVRLSPVRERPTSPDPNAYPAPLSRPVRYPPMNGRSASTSYNFQGQGYSERVNDVTMGNGANGGNSRLYPYPYPYPYRNPAGTTNNIPKFPKFHQPLRPPIPRPQPESQTQPQPQPQPQYQYSPHTPNEPRNSRTSSNSNSSSNNSLLSKRRGEAMADKMESELDVDKASRRRPSPLNSGSKSESGAGAAAQGGLRAPLPSVDFKARQNRQAQERQQQKQQQQEGRRDRDMTDDDNDADVEQQSDLLGSQGRKLTPTRRGPDLYLNVE</sequence>
<keyword evidence="2" id="KW-0472">Membrane</keyword>
<feature type="compositionally biased region" description="Polar residues" evidence="1">
    <location>
        <begin position="520"/>
        <end position="530"/>
    </location>
</feature>
<keyword evidence="2" id="KW-0812">Transmembrane</keyword>
<keyword evidence="3" id="KW-0732">Signal</keyword>
<feature type="compositionally biased region" description="Polar residues" evidence="1">
    <location>
        <begin position="319"/>
        <end position="335"/>
    </location>
</feature>
<organism evidence="4 5">
    <name type="scientific">Blastomyces gilchristii (strain SLH14081)</name>
    <name type="common">Blastomyces dermatitidis</name>
    <dbReference type="NCBI Taxonomy" id="559298"/>
    <lineage>
        <taxon>Eukaryota</taxon>
        <taxon>Fungi</taxon>
        <taxon>Dikarya</taxon>
        <taxon>Ascomycota</taxon>
        <taxon>Pezizomycotina</taxon>
        <taxon>Eurotiomycetes</taxon>
        <taxon>Eurotiomycetidae</taxon>
        <taxon>Onygenales</taxon>
        <taxon>Ajellomycetaceae</taxon>
        <taxon>Blastomyces</taxon>
    </lineage>
</organism>
<keyword evidence="5" id="KW-1185">Reference proteome</keyword>
<feature type="signal peptide" evidence="3">
    <location>
        <begin position="1"/>
        <end position="25"/>
    </location>
</feature>
<feature type="compositionally biased region" description="Low complexity" evidence="1">
    <location>
        <begin position="729"/>
        <end position="744"/>
    </location>
</feature>
<reference evidence="5" key="1">
    <citation type="journal article" date="2015" name="PLoS Genet.">
        <title>The dynamic genome and transcriptome of the human fungal pathogen Blastomyces and close relative Emmonsia.</title>
        <authorList>
            <person name="Munoz J.F."/>
            <person name="Gauthier G.M."/>
            <person name="Desjardins C.A."/>
            <person name="Gallo J.E."/>
            <person name="Holder J."/>
            <person name="Sullivan T.D."/>
            <person name="Marty A.J."/>
            <person name="Carmen J.C."/>
            <person name="Chen Z."/>
            <person name="Ding L."/>
            <person name="Gujja S."/>
            <person name="Magrini V."/>
            <person name="Misas E."/>
            <person name="Mitreva M."/>
            <person name="Priest M."/>
            <person name="Saif S."/>
            <person name="Whiston E.A."/>
            <person name="Young S."/>
            <person name="Zeng Q."/>
            <person name="Goldman W.E."/>
            <person name="Mardis E.R."/>
            <person name="Taylor J.W."/>
            <person name="McEwen J.G."/>
            <person name="Clay O.K."/>
            <person name="Klein B.S."/>
            <person name="Cuomo C.A."/>
        </authorList>
    </citation>
    <scope>NUCLEOTIDE SEQUENCE [LARGE SCALE GENOMIC DNA]</scope>
    <source>
        <strain evidence="5">SLH14081</strain>
    </source>
</reference>
<feature type="compositionally biased region" description="Basic and acidic residues" evidence="1">
    <location>
        <begin position="701"/>
        <end position="719"/>
    </location>
</feature>
<feature type="chain" id="PRO_5008107663" description="Extracellular membrane protein CFEM domain-containing protein" evidence="3">
    <location>
        <begin position="26"/>
        <end position="818"/>
    </location>
</feature>
<evidence type="ECO:0000256" key="1">
    <source>
        <dbReference type="SAM" id="MobiDB-lite"/>
    </source>
</evidence>
<feature type="region of interest" description="Disordered" evidence="1">
    <location>
        <begin position="178"/>
        <end position="207"/>
    </location>
</feature>
<feature type="region of interest" description="Disordered" evidence="1">
    <location>
        <begin position="253"/>
        <end position="281"/>
    </location>
</feature>
<dbReference type="Proteomes" id="UP000002038">
    <property type="component" value="Unassembled WGS sequence"/>
</dbReference>
<feature type="compositionally biased region" description="Low complexity" evidence="1">
    <location>
        <begin position="656"/>
        <end position="676"/>
    </location>
</feature>
<dbReference type="GeneID" id="8508718"/>
<dbReference type="OrthoDB" id="3946741at2759"/>
<feature type="compositionally biased region" description="Basic and acidic residues" evidence="1">
    <location>
        <begin position="360"/>
        <end position="369"/>
    </location>
</feature>
<name>A0A179V1S2_BLAGS</name>
<dbReference type="EMBL" id="GG657468">
    <property type="protein sequence ID" value="OAT12552.1"/>
    <property type="molecule type" value="Genomic_DNA"/>
</dbReference>
<gene>
    <name evidence="4" type="ORF">BDBG_07882</name>
</gene>
<feature type="region of interest" description="Disordered" evidence="1">
    <location>
        <begin position="294"/>
        <end position="372"/>
    </location>
</feature>
<feature type="compositionally biased region" description="Acidic residues" evidence="1">
    <location>
        <begin position="781"/>
        <end position="792"/>
    </location>
</feature>
<evidence type="ECO:0000313" key="5">
    <source>
        <dbReference type="Proteomes" id="UP000002038"/>
    </source>
</evidence>
<dbReference type="AlphaFoldDB" id="A0A179V1S2"/>
<dbReference type="RefSeq" id="XP_002621664.1">
    <property type="nucleotide sequence ID" value="XM_002621618.1"/>
</dbReference>
<protein>
    <recommendedName>
        <fullName evidence="6">Extracellular membrane protein CFEM domain-containing protein</fullName>
    </recommendedName>
</protein>
<evidence type="ECO:0008006" key="6">
    <source>
        <dbReference type="Google" id="ProtNLM"/>
    </source>
</evidence>
<feature type="compositionally biased region" description="Low complexity" evidence="1">
    <location>
        <begin position="683"/>
        <end position="698"/>
    </location>
</feature>
<dbReference type="KEGG" id="bgh:BDBG_07882"/>
<evidence type="ECO:0000313" key="4">
    <source>
        <dbReference type="EMBL" id="OAT12552.1"/>
    </source>
</evidence>